<proteinExistence type="predicted"/>
<gene>
    <name evidence="2" type="ORF">H4BulkLitter223_000001</name>
</gene>
<evidence type="ECO:0000256" key="1">
    <source>
        <dbReference type="SAM" id="Phobius"/>
    </source>
</evidence>
<keyword evidence="1" id="KW-0812">Transmembrane</keyword>
<name>A0A514D9G6_9VIRU</name>
<sequence>MYMDLLLYVILQIGMPLICGRSQIFIMMVRKQILLNEMVLITIKMKQICDGLQLPSLKKIYLLMRY</sequence>
<reference evidence="2" key="1">
    <citation type="submission" date="2019-05" db="EMBL/GenBank/DDBJ databases">
        <title>Metatranscriptomic reconstruction reveals RNA viruses with the potential to shape carbon cycling in soil.</title>
        <authorList>
            <person name="Starr E.P."/>
            <person name="Nuccio E."/>
            <person name="Pett-Ridge J."/>
            <person name="Banfield J.F."/>
            <person name="Firestone M.K."/>
        </authorList>
    </citation>
    <scope>NUCLEOTIDE SEQUENCE</scope>
    <source>
        <strain evidence="2">H4_Bulk_Litter_22_scaffold_3</strain>
    </source>
</reference>
<dbReference type="EMBL" id="MN035384">
    <property type="protein sequence ID" value="QDH90247.1"/>
    <property type="molecule type" value="Genomic_RNA"/>
</dbReference>
<keyword evidence="1" id="KW-0472">Membrane</keyword>
<feature type="transmembrane region" description="Helical" evidence="1">
    <location>
        <begin position="6"/>
        <end position="29"/>
    </location>
</feature>
<evidence type="ECO:0000313" key="2">
    <source>
        <dbReference type="EMBL" id="QDH90247.1"/>
    </source>
</evidence>
<protein>
    <submittedName>
        <fullName evidence="2">Uncharacterized protein</fullName>
    </submittedName>
</protein>
<accession>A0A514D9G6</accession>
<keyword evidence="1" id="KW-1133">Transmembrane helix</keyword>
<organism evidence="2">
    <name type="scientific">Picornavirales sp</name>
    <dbReference type="NCBI Taxonomy" id="1955153"/>
    <lineage>
        <taxon>Viruses</taxon>
        <taxon>Riboviria</taxon>
        <taxon>Orthornavirae</taxon>
        <taxon>Pisuviricota</taxon>
        <taxon>Pisoniviricetes</taxon>
        <taxon>Picornavirales</taxon>
    </lineage>
</organism>